<dbReference type="Proteomes" id="UP000008892">
    <property type="component" value="Segment"/>
</dbReference>
<evidence type="ECO:0000313" key="2">
    <source>
        <dbReference type="Proteomes" id="UP000008892"/>
    </source>
</evidence>
<name>G0YPV5_9CAUD</name>
<dbReference type="KEGG" id="vg:14010437"/>
<organism evidence="1 2">
    <name type="scientific">Erwinia phage vB_EamM-Y2</name>
    <dbReference type="NCBI Taxonomy" id="1051676"/>
    <lineage>
        <taxon>Viruses</taxon>
        <taxon>Duplodnaviria</taxon>
        <taxon>Heunggongvirae</taxon>
        <taxon>Uroviricota</taxon>
        <taxon>Caudoviricetes</taxon>
        <taxon>Chaseviridae</taxon>
        <taxon>Cleopatravirinae</taxon>
        <taxon>Loessnervirus</taxon>
        <taxon>Loessnervirus Y2</taxon>
    </lineage>
</organism>
<evidence type="ECO:0000313" key="1">
    <source>
        <dbReference type="EMBL" id="AEJ81382.1"/>
    </source>
</evidence>
<dbReference type="RefSeq" id="YP_007004656.1">
    <property type="nucleotide sequence ID" value="NC_019504.1"/>
</dbReference>
<keyword evidence="2" id="KW-1185">Reference proteome</keyword>
<sequence>MRYKLWLYKDGGNLNNLVVQDTSIATHCKGGYMLRSQSIYPEDGGKLVWKNAAYPISVHMAIKDNEGICIAEAMHISTLDANMNWRVLDYLWKNCNEQV</sequence>
<proteinExistence type="predicted"/>
<protein>
    <submittedName>
        <fullName evidence="1">Gp06</fullName>
    </submittedName>
</protein>
<dbReference type="GeneID" id="14010437"/>
<reference evidence="1 2" key="1">
    <citation type="journal article" date="2011" name="Appl. Environ. Microbiol.">
        <title>Novel Virulent and Broad-Host-Range Erwinia amylovora Bacteriophages Reveal a High Degree of Mosaicism and a Relationship to Enterobacteriaceae Phages.</title>
        <authorList>
            <person name="Born Y."/>
            <person name="Fieseler L."/>
            <person name="Marazzi J."/>
            <person name="Lurz R."/>
            <person name="Duffy B."/>
            <person name="Loessner M.J."/>
        </authorList>
    </citation>
    <scope>NUCLEOTIDE SEQUENCE [LARGE SCALE GENOMIC DNA]</scope>
</reference>
<accession>G0YPV5</accession>
<dbReference type="EMBL" id="HQ728264">
    <property type="protein sequence ID" value="AEJ81382.1"/>
    <property type="molecule type" value="Genomic_DNA"/>
</dbReference>